<dbReference type="InterPro" id="IPR001680">
    <property type="entry name" value="WD40_rpt"/>
</dbReference>
<dbReference type="SMART" id="SM00320">
    <property type="entry name" value="WD40"/>
    <property type="match status" value="2"/>
</dbReference>
<reference evidence="5" key="1">
    <citation type="submission" date="2019-05" db="EMBL/GenBank/DDBJ databases">
        <title>Annotation for the trematode Fasciolopsis buski.</title>
        <authorList>
            <person name="Choi Y.-J."/>
        </authorList>
    </citation>
    <scope>NUCLEOTIDE SEQUENCE</scope>
    <source>
        <strain evidence="5">HT</strain>
        <tissue evidence="5">Whole worm</tissue>
    </source>
</reference>
<dbReference type="AlphaFoldDB" id="A0A8E0SB91"/>
<organism evidence="5 6">
    <name type="scientific">Fasciolopsis buskii</name>
    <dbReference type="NCBI Taxonomy" id="27845"/>
    <lineage>
        <taxon>Eukaryota</taxon>
        <taxon>Metazoa</taxon>
        <taxon>Spiralia</taxon>
        <taxon>Lophotrochozoa</taxon>
        <taxon>Platyhelminthes</taxon>
        <taxon>Trematoda</taxon>
        <taxon>Digenea</taxon>
        <taxon>Plagiorchiida</taxon>
        <taxon>Echinostomata</taxon>
        <taxon>Echinostomatoidea</taxon>
        <taxon>Fasciolidae</taxon>
        <taxon>Fasciolopsis</taxon>
    </lineage>
</organism>
<proteinExistence type="predicted"/>
<gene>
    <name evidence="5" type="ORF">FBUS_08874</name>
</gene>
<feature type="region of interest" description="Disordered" evidence="4">
    <location>
        <begin position="85"/>
        <end position="145"/>
    </location>
</feature>
<dbReference type="InterPro" id="IPR036322">
    <property type="entry name" value="WD40_repeat_dom_sf"/>
</dbReference>
<evidence type="ECO:0000313" key="5">
    <source>
        <dbReference type="EMBL" id="KAA0201091.1"/>
    </source>
</evidence>
<dbReference type="InterPro" id="IPR050505">
    <property type="entry name" value="WDR55/POC1"/>
</dbReference>
<feature type="non-terminal residue" evidence="5">
    <location>
        <position position="242"/>
    </location>
</feature>
<dbReference type="InterPro" id="IPR015943">
    <property type="entry name" value="WD40/YVTN_repeat-like_dom_sf"/>
</dbReference>
<evidence type="ECO:0000256" key="2">
    <source>
        <dbReference type="ARBA" id="ARBA00022737"/>
    </source>
</evidence>
<dbReference type="OrthoDB" id="10264588at2759"/>
<dbReference type="GO" id="GO:0005814">
    <property type="term" value="C:centriole"/>
    <property type="evidence" value="ECO:0007669"/>
    <property type="project" value="TreeGrafter"/>
</dbReference>
<dbReference type="GO" id="GO:0060271">
    <property type="term" value="P:cilium assembly"/>
    <property type="evidence" value="ECO:0007669"/>
    <property type="project" value="TreeGrafter"/>
</dbReference>
<dbReference type="SUPFAM" id="SSF50978">
    <property type="entry name" value="WD40 repeat-like"/>
    <property type="match status" value="1"/>
</dbReference>
<dbReference type="PANTHER" id="PTHR44019">
    <property type="entry name" value="WD REPEAT-CONTAINING PROTEIN 55"/>
    <property type="match status" value="1"/>
</dbReference>
<evidence type="ECO:0000256" key="3">
    <source>
        <dbReference type="PROSITE-ProRule" id="PRU00221"/>
    </source>
</evidence>
<feature type="compositionally biased region" description="Basic and acidic residues" evidence="4">
    <location>
        <begin position="85"/>
        <end position="103"/>
    </location>
</feature>
<protein>
    <submittedName>
        <fullName evidence="5">POC1 centriolar protein A</fullName>
    </submittedName>
</protein>
<keyword evidence="2" id="KW-0677">Repeat</keyword>
<keyword evidence="6" id="KW-1185">Reference proteome</keyword>
<evidence type="ECO:0000256" key="1">
    <source>
        <dbReference type="ARBA" id="ARBA00022574"/>
    </source>
</evidence>
<dbReference type="PANTHER" id="PTHR44019:SF8">
    <property type="entry name" value="POC1 CENTRIOLAR PROTEIN HOMOLOG"/>
    <property type="match status" value="1"/>
</dbReference>
<evidence type="ECO:0000313" key="6">
    <source>
        <dbReference type="Proteomes" id="UP000728185"/>
    </source>
</evidence>
<accession>A0A8E0SB91</accession>
<dbReference type="GO" id="GO:0036064">
    <property type="term" value="C:ciliary basal body"/>
    <property type="evidence" value="ECO:0007669"/>
    <property type="project" value="TreeGrafter"/>
</dbReference>
<keyword evidence="1 3" id="KW-0853">WD repeat</keyword>
<sequence length="242" mass="26216">AHTAAVHKVSCHPNGHFLLSASEDATLKIFDLLEGRPLYTLQGHTGPVTAAAFSASGDHFASGGSDEQVFLWKTNFDAYFSEPNKRESTCRVNGQHDNEEGMRHSGSLRRSKKPSVVVVPSSQVERKDNSLDRASPQANRGDHPAVREDANVAASASVECHHQPQRITGVSAPSYVPLSSTINLPRTTTKLFEQTSNGGLNIPPSLSTTLEHILSQLDILTQTVSILEQRLTLMENRAKAGT</sequence>
<dbReference type="PROSITE" id="PS50082">
    <property type="entry name" value="WD_REPEATS_2"/>
    <property type="match status" value="2"/>
</dbReference>
<evidence type="ECO:0000256" key="4">
    <source>
        <dbReference type="SAM" id="MobiDB-lite"/>
    </source>
</evidence>
<feature type="repeat" description="WD" evidence="3">
    <location>
        <begin position="41"/>
        <end position="73"/>
    </location>
</feature>
<dbReference type="Gene3D" id="2.130.10.10">
    <property type="entry name" value="YVTN repeat-like/Quinoprotein amine dehydrogenase"/>
    <property type="match status" value="1"/>
</dbReference>
<dbReference type="EMBL" id="LUCM01000116">
    <property type="protein sequence ID" value="KAA0201091.1"/>
    <property type="molecule type" value="Genomic_DNA"/>
</dbReference>
<dbReference type="Pfam" id="PF00400">
    <property type="entry name" value="WD40"/>
    <property type="match status" value="2"/>
</dbReference>
<name>A0A8E0SB91_9TREM</name>
<feature type="repeat" description="WD" evidence="3">
    <location>
        <begin position="1"/>
        <end position="40"/>
    </location>
</feature>
<dbReference type="Proteomes" id="UP000728185">
    <property type="component" value="Unassembled WGS sequence"/>
</dbReference>
<comment type="caution">
    <text evidence="5">The sequence shown here is derived from an EMBL/GenBank/DDBJ whole genome shotgun (WGS) entry which is preliminary data.</text>
</comment>
<dbReference type="PROSITE" id="PS50294">
    <property type="entry name" value="WD_REPEATS_REGION"/>
    <property type="match status" value="2"/>
</dbReference>